<dbReference type="SUPFAM" id="SSF52490">
    <property type="entry name" value="Tubulin nucleotide-binding domain-like"/>
    <property type="match status" value="1"/>
</dbReference>
<reference evidence="10 11" key="1">
    <citation type="journal article" date="2016" name="Proc. Natl. Acad. Sci. U.S.A.">
        <title>Comparative genomics of biotechnologically important yeasts.</title>
        <authorList>
            <person name="Riley R."/>
            <person name="Haridas S."/>
            <person name="Wolfe K.H."/>
            <person name="Lopes M.R."/>
            <person name="Hittinger C.T."/>
            <person name="Goeker M."/>
            <person name="Salamov A.A."/>
            <person name="Wisecaver J.H."/>
            <person name="Long T.M."/>
            <person name="Calvey C.H."/>
            <person name="Aerts A.L."/>
            <person name="Barry K.W."/>
            <person name="Choi C."/>
            <person name="Clum A."/>
            <person name="Coughlan A.Y."/>
            <person name="Deshpande S."/>
            <person name="Douglass A.P."/>
            <person name="Hanson S.J."/>
            <person name="Klenk H.-P."/>
            <person name="LaButti K.M."/>
            <person name="Lapidus A."/>
            <person name="Lindquist E.A."/>
            <person name="Lipzen A.M."/>
            <person name="Meier-Kolthoff J.P."/>
            <person name="Ohm R.A."/>
            <person name="Otillar R.P."/>
            <person name="Pangilinan J.L."/>
            <person name="Peng Y."/>
            <person name="Rokas A."/>
            <person name="Rosa C.A."/>
            <person name="Scheuner C."/>
            <person name="Sibirny A.A."/>
            <person name="Slot J.C."/>
            <person name="Stielow J.B."/>
            <person name="Sun H."/>
            <person name="Kurtzman C.P."/>
            <person name="Blackwell M."/>
            <person name="Grigoriev I.V."/>
            <person name="Jeffries T.W."/>
        </authorList>
    </citation>
    <scope>NUCLEOTIDE SEQUENCE [LARGE SCALE GENOMIC DNA]</scope>
    <source>
        <strain evidence="11">ATCC 58044 / CBS 1984 / NCYC 433 / NRRL Y-366-8</strain>
    </source>
</reference>
<keyword evidence="6" id="KW-0496">Mitochondrion</keyword>
<name>A0A1E3PBU2_WICAA</name>
<evidence type="ECO:0000256" key="6">
    <source>
        <dbReference type="ARBA" id="ARBA00023128"/>
    </source>
</evidence>
<evidence type="ECO:0000259" key="9">
    <source>
        <dbReference type="Pfam" id="PF14881"/>
    </source>
</evidence>
<dbReference type="GeneID" id="30200328"/>
<dbReference type="PANTHER" id="PTHR13391">
    <property type="entry name" value="MITOCHONDRIAL DISTRIBUTION REGULATOR MISATO"/>
    <property type="match status" value="1"/>
</dbReference>
<dbReference type="Pfam" id="PF14881">
    <property type="entry name" value="Tubulin_3"/>
    <property type="match status" value="1"/>
</dbReference>
<dbReference type="AlphaFoldDB" id="A0A1E3PBU2"/>
<dbReference type="InterPro" id="IPR019605">
    <property type="entry name" value="Misato_II_tubulin-like"/>
</dbReference>
<dbReference type="Gene3D" id="3.40.50.1440">
    <property type="entry name" value="Tubulin/FtsZ, GTPase domain"/>
    <property type="match status" value="1"/>
</dbReference>
<dbReference type="PANTHER" id="PTHR13391:SF0">
    <property type="entry name" value="PROTEIN MISATO HOMOLOG 1"/>
    <property type="match status" value="1"/>
</dbReference>
<dbReference type="RefSeq" id="XP_019042090.1">
    <property type="nucleotide sequence ID" value="XM_019183082.1"/>
</dbReference>
<dbReference type="GO" id="GO:0005739">
    <property type="term" value="C:mitochondrion"/>
    <property type="evidence" value="ECO:0007669"/>
    <property type="project" value="UniProtKB-SubCell"/>
</dbReference>
<sequence>MPEVINISLSQRANHLSTHFYNAQESYLDYTKSVSKADNNPNVFFKPTLSRDKSTVNYNPRALIWDLKGGFGALGQFEYFVSEEDEDEWKGKTESIAKDRIPKSAYQKALDNNSRVPQLDTSNTLYWTDYSRVLYEPKAYNELKNWEVDPKNYPKGRLALGQEREFVDYQVGVEEWKNDYTGVSFLEDKYRTSLEECDSLTGLNVVSEVDSAWGGFTSEMLHELRDDYNPKNSLFTWGIFNGKKMEDLSNKEILSRIRTFLELQRSSSLFIPLATPKNLPESLQIDRSSHWQTSALQTLVFEPFQTITSQREHNVNFNTIEDNLTLGSQRRIVSTVKASTGELSFDFASEFFVEAKNLHEFSRSSVHRPAKISSQEDFKDPSQLPGKPTSIEGEKVDKSQTDYSSNLAFGTPDSFPDFVNPSDNVTATLGITTAARKTLLTMKTFVSKFVRGDDRENMIQELETLAEDYEHGWNDSDESDDDY</sequence>
<evidence type="ECO:0000313" key="11">
    <source>
        <dbReference type="Proteomes" id="UP000094112"/>
    </source>
</evidence>
<dbReference type="InterPro" id="IPR029209">
    <property type="entry name" value="DML1/Misato_tubulin"/>
</dbReference>
<accession>A0A1E3PBU2</accession>
<evidence type="ECO:0000256" key="1">
    <source>
        <dbReference type="ARBA" id="ARBA00003757"/>
    </source>
</evidence>
<dbReference type="EMBL" id="KV454208">
    <property type="protein sequence ID" value="ODQ62883.1"/>
    <property type="molecule type" value="Genomic_DNA"/>
</dbReference>
<feature type="domain" description="Misato Segment II tubulin-like" evidence="8">
    <location>
        <begin position="3"/>
        <end position="111"/>
    </location>
</feature>
<comment type="subcellular location">
    <subcellularLocation>
        <location evidence="2">Mitochondrion</location>
    </subcellularLocation>
</comment>
<dbReference type="Pfam" id="PF10644">
    <property type="entry name" value="Misat_Tub_SegII"/>
    <property type="match status" value="1"/>
</dbReference>
<comment type="function">
    <text evidence="1">Involved in the partitioning of the mitochondrial organelle and mitochondrial DNA (mtDNA) inheritance.</text>
</comment>
<keyword evidence="11" id="KW-1185">Reference proteome</keyword>
<evidence type="ECO:0000256" key="2">
    <source>
        <dbReference type="ARBA" id="ARBA00004173"/>
    </source>
</evidence>
<dbReference type="GO" id="GO:0007005">
    <property type="term" value="P:mitochondrion organization"/>
    <property type="evidence" value="ECO:0007669"/>
    <property type="project" value="InterPro"/>
</dbReference>
<feature type="region of interest" description="Disordered" evidence="7">
    <location>
        <begin position="364"/>
        <end position="398"/>
    </location>
</feature>
<dbReference type="Proteomes" id="UP000094112">
    <property type="component" value="Unassembled WGS sequence"/>
</dbReference>
<comment type="similarity">
    <text evidence="3">Belongs to the misato family.</text>
</comment>
<evidence type="ECO:0000256" key="5">
    <source>
        <dbReference type="ARBA" id="ARBA00022030"/>
    </source>
</evidence>
<organism evidence="10 11">
    <name type="scientific">Wickerhamomyces anomalus (strain ATCC 58044 / CBS 1984 / NCYC 433 / NRRL Y-366-8)</name>
    <name type="common">Yeast</name>
    <name type="synonym">Hansenula anomala</name>
    <dbReference type="NCBI Taxonomy" id="683960"/>
    <lineage>
        <taxon>Eukaryota</taxon>
        <taxon>Fungi</taxon>
        <taxon>Dikarya</taxon>
        <taxon>Ascomycota</taxon>
        <taxon>Saccharomycotina</taxon>
        <taxon>Saccharomycetes</taxon>
        <taxon>Phaffomycetales</taxon>
        <taxon>Wickerhamomycetaceae</taxon>
        <taxon>Wickerhamomyces</taxon>
    </lineage>
</organism>
<dbReference type="OrthoDB" id="271881at2759"/>
<evidence type="ECO:0000256" key="7">
    <source>
        <dbReference type="SAM" id="MobiDB-lite"/>
    </source>
</evidence>
<proteinExistence type="inferred from homology"/>
<dbReference type="InterPro" id="IPR036525">
    <property type="entry name" value="Tubulin/FtsZ_GTPase_sf"/>
</dbReference>
<dbReference type="InterPro" id="IPR049942">
    <property type="entry name" value="DML1/Misato"/>
</dbReference>
<evidence type="ECO:0000313" key="10">
    <source>
        <dbReference type="EMBL" id="ODQ62883.1"/>
    </source>
</evidence>
<protein>
    <recommendedName>
        <fullName evidence="4">Protein DML1</fullName>
    </recommendedName>
    <alternativeName>
        <fullName evidence="5">Protein dml1</fullName>
    </alternativeName>
</protein>
<evidence type="ECO:0000256" key="3">
    <source>
        <dbReference type="ARBA" id="ARBA00008507"/>
    </source>
</evidence>
<feature type="domain" description="DML1/Misato tubulin" evidence="9">
    <location>
        <begin position="117"/>
        <end position="303"/>
    </location>
</feature>
<evidence type="ECO:0000256" key="4">
    <source>
        <dbReference type="ARBA" id="ARBA00014097"/>
    </source>
</evidence>
<dbReference type="STRING" id="683960.A0A1E3PBU2"/>
<evidence type="ECO:0000259" key="8">
    <source>
        <dbReference type="Pfam" id="PF10644"/>
    </source>
</evidence>
<gene>
    <name evidence="10" type="ORF">WICANDRAFT_60929</name>
</gene>